<keyword evidence="7 15" id="KW-0812">Transmembrane</keyword>
<dbReference type="GO" id="GO:0005524">
    <property type="term" value="F:ATP binding"/>
    <property type="evidence" value="ECO:0007669"/>
    <property type="project" value="UniProtKB-KW"/>
</dbReference>
<name>A0ABW8NGZ2_9GAMM</name>
<keyword evidence="11 15" id="KW-1133">Transmembrane helix</keyword>
<dbReference type="InterPro" id="IPR004358">
    <property type="entry name" value="Sig_transdc_His_kin-like_C"/>
</dbReference>
<dbReference type="CDD" id="cd12914">
    <property type="entry name" value="PDC1_DGC_like"/>
    <property type="match status" value="1"/>
</dbReference>
<keyword evidence="18" id="KW-1185">Reference proteome</keyword>
<organism evidence="17 18">
    <name type="scientific">Oceanobacter antarcticus</name>
    <dbReference type="NCBI Taxonomy" id="3133425"/>
    <lineage>
        <taxon>Bacteria</taxon>
        <taxon>Pseudomonadati</taxon>
        <taxon>Pseudomonadota</taxon>
        <taxon>Gammaproteobacteria</taxon>
        <taxon>Oceanospirillales</taxon>
        <taxon>Oceanospirillaceae</taxon>
        <taxon>Oceanobacter</taxon>
    </lineage>
</organism>
<dbReference type="Gene3D" id="1.10.287.130">
    <property type="match status" value="1"/>
</dbReference>
<protein>
    <recommendedName>
        <fullName evidence="3">histidine kinase</fullName>
        <ecNumber evidence="3">2.7.13.3</ecNumber>
    </recommendedName>
</protein>
<feature type="coiled-coil region" evidence="14">
    <location>
        <begin position="348"/>
        <end position="389"/>
    </location>
</feature>
<dbReference type="InterPro" id="IPR036890">
    <property type="entry name" value="HATPase_C_sf"/>
</dbReference>
<evidence type="ECO:0000256" key="12">
    <source>
        <dbReference type="ARBA" id="ARBA00023012"/>
    </source>
</evidence>
<evidence type="ECO:0000256" key="8">
    <source>
        <dbReference type="ARBA" id="ARBA00022741"/>
    </source>
</evidence>
<dbReference type="InterPro" id="IPR003661">
    <property type="entry name" value="HisK_dim/P_dom"/>
</dbReference>
<dbReference type="PANTHER" id="PTHR43065">
    <property type="entry name" value="SENSOR HISTIDINE KINASE"/>
    <property type="match status" value="1"/>
</dbReference>
<gene>
    <name evidence="17" type="ORF">WG929_06335</name>
</gene>
<evidence type="ECO:0000256" key="7">
    <source>
        <dbReference type="ARBA" id="ARBA00022692"/>
    </source>
</evidence>
<dbReference type="InterPro" id="IPR029151">
    <property type="entry name" value="Sensor-like_sf"/>
</dbReference>
<comment type="caution">
    <text evidence="17">The sequence shown here is derived from an EMBL/GenBank/DDBJ whole genome shotgun (WGS) entry which is preliminary data.</text>
</comment>
<evidence type="ECO:0000256" key="6">
    <source>
        <dbReference type="ARBA" id="ARBA00022679"/>
    </source>
</evidence>
<keyword evidence="14" id="KW-0175">Coiled coil</keyword>
<feature type="transmembrane region" description="Helical" evidence="15">
    <location>
        <begin position="25"/>
        <end position="48"/>
    </location>
</feature>
<dbReference type="PROSITE" id="PS50109">
    <property type="entry name" value="HIS_KIN"/>
    <property type="match status" value="1"/>
</dbReference>
<keyword evidence="6" id="KW-0808">Transferase</keyword>
<dbReference type="PIRSF" id="PIRSF036431">
    <property type="entry name" value="STHK_DctB"/>
    <property type="match status" value="1"/>
</dbReference>
<keyword evidence="9" id="KW-0418">Kinase</keyword>
<dbReference type="SUPFAM" id="SSF55874">
    <property type="entry name" value="ATPase domain of HSP90 chaperone/DNA topoisomerase II/histidine kinase"/>
    <property type="match status" value="1"/>
</dbReference>
<feature type="transmembrane region" description="Helical" evidence="15">
    <location>
        <begin position="316"/>
        <end position="334"/>
    </location>
</feature>
<evidence type="ECO:0000256" key="3">
    <source>
        <dbReference type="ARBA" id="ARBA00012438"/>
    </source>
</evidence>
<evidence type="ECO:0000256" key="15">
    <source>
        <dbReference type="SAM" id="Phobius"/>
    </source>
</evidence>
<keyword evidence="8" id="KW-0547">Nucleotide-binding</keyword>
<keyword evidence="10 17" id="KW-0067">ATP-binding</keyword>
<dbReference type="PRINTS" id="PR00344">
    <property type="entry name" value="BCTRLSENSOR"/>
</dbReference>
<keyword evidence="5" id="KW-0597">Phosphoprotein</keyword>
<feature type="domain" description="Histidine kinase" evidence="16">
    <location>
        <begin position="405"/>
        <end position="616"/>
    </location>
</feature>
<dbReference type="CDD" id="cd00082">
    <property type="entry name" value="HisKA"/>
    <property type="match status" value="1"/>
</dbReference>
<evidence type="ECO:0000256" key="5">
    <source>
        <dbReference type="ARBA" id="ARBA00022553"/>
    </source>
</evidence>
<evidence type="ECO:0000313" key="17">
    <source>
        <dbReference type="EMBL" id="MFK4752020.1"/>
    </source>
</evidence>
<keyword evidence="13 15" id="KW-0472">Membrane</keyword>
<evidence type="ECO:0000256" key="1">
    <source>
        <dbReference type="ARBA" id="ARBA00000085"/>
    </source>
</evidence>
<dbReference type="InterPro" id="IPR017055">
    <property type="entry name" value="Sig_transdc_His_kinase_DctB"/>
</dbReference>
<evidence type="ECO:0000256" key="4">
    <source>
        <dbReference type="ARBA" id="ARBA00022475"/>
    </source>
</evidence>
<evidence type="ECO:0000256" key="11">
    <source>
        <dbReference type="ARBA" id="ARBA00022989"/>
    </source>
</evidence>
<dbReference type="SMART" id="SM00388">
    <property type="entry name" value="HisKA"/>
    <property type="match status" value="1"/>
</dbReference>
<dbReference type="SUPFAM" id="SSF47384">
    <property type="entry name" value="Homodimeric domain of signal transducing histidine kinase"/>
    <property type="match status" value="1"/>
</dbReference>
<keyword evidence="12" id="KW-0902">Two-component regulatory system</keyword>
<comment type="subcellular location">
    <subcellularLocation>
        <location evidence="2">Cell membrane</location>
        <topology evidence="2">Multi-pass membrane protein</topology>
    </subcellularLocation>
</comment>
<comment type="catalytic activity">
    <reaction evidence="1">
        <text>ATP + protein L-histidine = ADP + protein N-phospho-L-histidine.</text>
        <dbReference type="EC" id="2.7.13.3"/>
    </reaction>
</comment>
<dbReference type="Pfam" id="PF02518">
    <property type="entry name" value="HATPase_c"/>
    <property type="match status" value="1"/>
</dbReference>
<dbReference type="Proteomes" id="UP001620597">
    <property type="component" value="Unassembled WGS sequence"/>
</dbReference>
<dbReference type="InterPro" id="IPR003594">
    <property type="entry name" value="HATPase_dom"/>
</dbReference>
<dbReference type="Gene3D" id="3.30.450.20">
    <property type="entry name" value="PAS domain"/>
    <property type="match status" value="2"/>
</dbReference>
<evidence type="ECO:0000259" key="16">
    <source>
        <dbReference type="PROSITE" id="PS50109"/>
    </source>
</evidence>
<dbReference type="EC" id="2.7.13.3" evidence="3"/>
<evidence type="ECO:0000256" key="2">
    <source>
        <dbReference type="ARBA" id="ARBA00004651"/>
    </source>
</evidence>
<dbReference type="RefSeq" id="WP_416205361.1">
    <property type="nucleotide sequence ID" value="NZ_JBBKTX010000006.1"/>
</dbReference>
<accession>A0ABW8NGZ2</accession>
<dbReference type="PANTHER" id="PTHR43065:SF10">
    <property type="entry name" value="PEROXIDE STRESS-ACTIVATED HISTIDINE KINASE MAK3"/>
    <property type="match status" value="1"/>
</dbReference>
<evidence type="ECO:0000256" key="14">
    <source>
        <dbReference type="SAM" id="Coils"/>
    </source>
</evidence>
<keyword evidence="4" id="KW-1003">Cell membrane</keyword>
<dbReference type="InterPro" id="IPR033479">
    <property type="entry name" value="dCache_1"/>
</dbReference>
<sequence length="620" mass="68637">MSMVTDSQTTGIQPTVADLEAHRSVALSLTLLLLGWLVGMVLVVATVWQLQEDEALQELAQEAKVMADSVSSHLQQYRGIADAVSDLRTLREVLGAPTSDGLGKLNRFLQQTNRSLGSDTLFVLNPAGIVVGASNYASKNSFVGHNFAFRPYFQQAVLGESAGYYAVGLISQGRGYYFSAPILDDGKVLGVAVVKILLEPVFERLAARQHDFLLIGYDSVIFAASNQDWQLRSLNRLPESQRVAIRQSHRYGNSSLAPMATSPESDQNLFDDAYIQLVSGGVIQRYLVGRALVREAGWHLFAVMPRMELLRRTLQFSIYFSLVYGLLVLFWLYWRKRSEVQRHVNSMNLELERRVAGLTSELTESNAELKQLVAHYQRTQSELETTQNQLIQTAKLAVLGELSAGINHELNQPLLALQTYAENSQKLLARERFTLVADNLREILQITGSMHAIVSRFKVFARRSPPDPRPVDVNEIINAALMIMKPLLKKAGVGIEVELPPSGQMILCEPVQIQQVLINLLTNASEAMEGVVDASVRVQVEDGDDQIRILVIDNGPGIAKELQSTIFEPFFTTKRKGLGIGLALSRRILETLSGSLTAESGVNGGTVFVMTLRKYRGVDE</sequence>
<dbReference type="InterPro" id="IPR036097">
    <property type="entry name" value="HisK_dim/P_sf"/>
</dbReference>
<dbReference type="Gene3D" id="3.30.565.10">
    <property type="entry name" value="Histidine kinase-like ATPase, C-terminal domain"/>
    <property type="match status" value="1"/>
</dbReference>
<evidence type="ECO:0000313" key="18">
    <source>
        <dbReference type="Proteomes" id="UP001620597"/>
    </source>
</evidence>
<dbReference type="SUPFAM" id="SSF103190">
    <property type="entry name" value="Sensory domain-like"/>
    <property type="match status" value="1"/>
</dbReference>
<proteinExistence type="predicted"/>
<dbReference type="SMART" id="SM00387">
    <property type="entry name" value="HATPase_c"/>
    <property type="match status" value="1"/>
</dbReference>
<reference evidence="17 18" key="1">
    <citation type="submission" date="2024-03" db="EMBL/GenBank/DDBJ databases">
        <title>High-quality draft genome sequence of Oceanobacter sp. wDCs-4.</title>
        <authorList>
            <person name="Dong C."/>
        </authorList>
    </citation>
    <scope>NUCLEOTIDE SEQUENCE [LARGE SCALE GENOMIC DNA]</scope>
    <source>
        <strain evidence="18">wDCs-4</strain>
    </source>
</reference>
<evidence type="ECO:0000256" key="10">
    <source>
        <dbReference type="ARBA" id="ARBA00022840"/>
    </source>
</evidence>
<dbReference type="EMBL" id="JBBKTX010000006">
    <property type="protein sequence ID" value="MFK4752020.1"/>
    <property type="molecule type" value="Genomic_DNA"/>
</dbReference>
<evidence type="ECO:0000256" key="13">
    <source>
        <dbReference type="ARBA" id="ARBA00023136"/>
    </source>
</evidence>
<dbReference type="Pfam" id="PF02743">
    <property type="entry name" value="dCache_1"/>
    <property type="match status" value="1"/>
</dbReference>
<dbReference type="InterPro" id="IPR005467">
    <property type="entry name" value="His_kinase_dom"/>
</dbReference>
<evidence type="ECO:0000256" key="9">
    <source>
        <dbReference type="ARBA" id="ARBA00022777"/>
    </source>
</evidence>